<gene>
    <name evidence="1" type="ORF">E5676_scaffold518G00010</name>
</gene>
<comment type="caution">
    <text evidence="1">The sequence shown here is derived from an EMBL/GenBank/DDBJ whole genome shotgun (WGS) entry which is preliminary data.</text>
</comment>
<name>A0A5D3DD63_CUCMM</name>
<dbReference type="AlphaFoldDB" id="A0A5D3DD63"/>
<evidence type="ECO:0000313" key="1">
    <source>
        <dbReference type="EMBL" id="TYK21506.1"/>
    </source>
</evidence>
<protein>
    <submittedName>
        <fullName evidence="1">Retrovirus-related Pol polyprotein from transposon TNT 1-94</fullName>
    </submittedName>
</protein>
<dbReference type="PANTHER" id="PTHR11439">
    <property type="entry name" value="GAG-POL-RELATED RETROTRANSPOSON"/>
    <property type="match status" value="1"/>
</dbReference>
<organism evidence="1 2">
    <name type="scientific">Cucumis melo var. makuwa</name>
    <name type="common">Oriental melon</name>
    <dbReference type="NCBI Taxonomy" id="1194695"/>
    <lineage>
        <taxon>Eukaryota</taxon>
        <taxon>Viridiplantae</taxon>
        <taxon>Streptophyta</taxon>
        <taxon>Embryophyta</taxon>
        <taxon>Tracheophyta</taxon>
        <taxon>Spermatophyta</taxon>
        <taxon>Magnoliopsida</taxon>
        <taxon>eudicotyledons</taxon>
        <taxon>Gunneridae</taxon>
        <taxon>Pentapetalae</taxon>
        <taxon>rosids</taxon>
        <taxon>fabids</taxon>
        <taxon>Cucurbitales</taxon>
        <taxon>Cucurbitaceae</taxon>
        <taxon>Benincaseae</taxon>
        <taxon>Cucumis</taxon>
    </lineage>
</organism>
<dbReference type="Proteomes" id="UP000321947">
    <property type="component" value="Unassembled WGS sequence"/>
</dbReference>
<reference evidence="1 2" key="1">
    <citation type="submission" date="2019-08" db="EMBL/GenBank/DDBJ databases">
        <title>Draft genome sequences of two oriental melons (Cucumis melo L. var makuwa).</title>
        <authorList>
            <person name="Kwon S.-Y."/>
        </authorList>
    </citation>
    <scope>NUCLEOTIDE SEQUENCE [LARGE SCALE GENOMIC DNA]</scope>
    <source>
        <strain evidence="2">cv. Chang Bougi</strain>
        <tissue evidence="1">Leaf</tissue>
    </source>
</reference>
<proteinExistence type="predicted"/>
<dbReference type="CDD" id="cd09272">
    <property type="entry name" value="RNase_HI_RT_Ty1"/>
    <property type="match status" value="1"/>
</dbReference>
<dbReference type="EMBL" id="SSTD01005586">
    <property type="protein sequence ID" value="TYK21506.1"/>
    <property type="molecule type" value="Genomic_DNA"/>
</dbReference>
<sequence length="259" mass="29453">MLVRSLDVKKDIFRPREDNEELLGPEVPYLSAIGALMYLANNTRPDIAFSVNLLARYSYSPTKRHWNGVKHVLRYLRGTIDMGLFYSNKSNFDLVGYADAGHLSDPHKARSQTGYLFTCEGTAISWRSVKQTMTATSSNHAEILAIHEASRECVWLRSMTHYIRETCGLSFSKNLPTILFEDNTACITQIKGGYIKGDRTKHISPKLFYTHDLEENGDISVQQISSKDNLVDLFTKALLTSTFEKLVHNIGMRQLRELK</sequence>
<evidence type="ECO:0000313" key="2">
    <source>
        <dbReference type="Proteomes" id="UP000321947"/>
    </source>
</evidence>
<dbReference type="PANTHER" id="PTHR11439:SF467">
    <property type="entry name" value="INTEGRASE CATALYTIC DOMAIN-CONTAINING PROTEIN"/>
    <property type="match status" value="1"/>
</dbReference>
<accession>A0A5D3DD63</accession>